<keyword evidence="4" id="KW-1185">Reference proteome</keyword>
<dbReference type="Gene3D" id="3.40.50.720">
    <property type="entry name" value="NAD(P)-binding Rossmann-like Domain"/>
    <property type="match status" value="1"/>
</dbReference>
<dbReference type="CDD" id="cd05243">
    <property type="entry name" value="SDR_a5"/>
    <property type="match status" value="1"/>
</dbReference>
<evidence type="ECO:0000259" key="2">
    <source>
        <dbReference type="Pfam" id="PF13460"/>
    </source>
</evidence>
<dbReference type="InterPro" id="IPR016040">
    <property type="entry name" value="NAD(P)-bd_dom"/>
</dbReference>
<dbReference type="InterPro" id="IPR044163">
    <property type="entry name" value="SARED1-like"/>
</dbReference>
<organism evidence="3 4">
    <name type="scientific">Symbiodinium natans</name>
    <dbReference type="NCBI Taxonomy" id="878477"/>
    <lineage>
        <taxon>Eukaryota</taxon>
        <taxon>Sar</taxon>
        <taxon>Alveolata</taxon>
        <taxon>Dinophyceae</taxon>
        <taxon>Suessiales</taxon>
        <taxon>Symbiodiniaceae</taxon>
        <taxon>Symbiodinium</taxon>
    </lineage>
</organism>
<dbReference type="SUPFAM" id="SSF51735">
    <property type="entry name" value="NAD(P)-binding Rossmann-fold domains"/>
    <property type="match status" value="1"/>
</dbReference>
<dbReference type="Proteomes" id="UP000604046">
    <property type="component" value="Unassembled WGS sequence"/>
</dbReference>
<evidence type="ECO:0000313" key="3">
    <source>
        <dbReference type="EMBL" id="CAE7301841.1"/>
    </source>
</evidence>
<sequence length="296" mass="31752">MRVVVTGAGGQTGSLVVQKLLENGINTTAVVRSEVSKNKLAEQLGAKAAVNIILADIMKPETLGPAFVDMDALVIVTSAMPRLLKSSLVGVILTKVFTLGFVSKKPSFYFDDGQSPEMVDWMGQRNQIDASKAAGLKHVVLVSSMAGTKPDHFLNSQMDNIVLWKRKAECYLVASGLPYTIIHPGGLLPHFGDRNPAPGGRRRLYAGTDDSLMDDGQNHSLVPREDVAAICVASLLEPQLSQGRSFDLGSGPEGEPCTVSLKDLLEPLQGSNSQYTKEQAEFKGGKKIRSCPCGEQ</sequence>
<dbReference type="GO" id="GO:0016491">
    <property type="term" value="F:oxidoreductase activity"/>
    <property type="evidence" value="ECO:0007669"/>
    <property type="project" value="InterPro"/>
</dbReference>
<feature type="domain" description="NAD(P)-binding" evidence="2">
    <location>
        <begin position="7"/>
        <end position="238"/>
    </location>
</feature>
<evidence type="ECO:0000313" key="4">
    <source>
        <dbReference type="Proteomes" id="UP000604046"/>
    </source>
</evidence>
<accession>A0A812NKF0</accession>
<dbReference type="PANTHER" id="PTHR14194">
    <property type="entry name" value="NITROGEN METABOLIC REGULATION PROTEIN NMR-RELATED"/>
    <property type="match status" value="1"/>
</dbReference>
<proteinExistence type="predicted"/>
<dbReference type="Pfam" id="PF13460">
    <property type="entry name" value="NAD_binding_10"/>
    <property type="match status" value="1"/>
</dbReference>
<protein>
    <submittedName>
        <fullName evidence="3">SARED1 protein</fullName>
    </submittedName>
</protein>
<reference evidence="3" key="1">
    <citation type="submission" date="2021-02" db="EMBL/GenBank/DDBJ databases">
        <authorList>
            <person name="Dougan E. K."/>
            <person name="Rhodes N."/>
            <person name="Thang M."/>
            <person name="Chan C."/>
        </authorList>
    </citation>
    <scope>NUCLEOTIDE SEQUENCE</scope>
</reference>
<dbReference type="OrthoDB" id="419598at2759"/>
<dbReference type="InterPro" id="IPR036291">
    <property type="entry name" value="NAD(P)-bd_dom_sf"/>
</dbReference>
<dbReference type="EMBL" id="CAJNDS010002067">
    <property type="protein sequence ID" value="CAE7301841.1"/>
    <property type="molecule type" value="Genomic_DNA"/>
</dbReference>
<name>A0A812NKF0_9DINO</name>
<dbReference type="PANTHER" id="PTHR14194:SF86">
    <property type="entry name" value="OS05G0110300 PROTEIN"/>
    <property type="match status" value="1"/>
</dbReference>
<gene>
    <name evidence="3" type="primary">SARED1</name>
    <name evidence="3" type="ORF">SNAT2548_LOCUS15878</name>
</gene>
<comment type="caution">
    <text evidence="3">The sequence shown here is derived from an EMBL/GenBank/DDBJ whole genome shotgun (WGS) entry which is preliminary data.</text>
</comment>
<evidence type="ECO:0000256" key="1">
    <source>
        <dbReference type="SAM" id="MobiDB-lite"/>
    </source>
</evidence>
<feature type="region of interest" description="Disordered" evidence="1">
    <location>
        <begin position="270"/>
        <end position="296"/>
    </location>
</feature>
<dbReference type="AlphaFoldDB" id="A0A812NKF0"/>